<keyword evidence="2" id="KW-0378">Hydrolase</keyword>
<dbReference type="InterPro" id="IPR000157">
    <property type="entry name" value="TIR_dom"/>
</dbReference>
<evidence type="ECO:0000256" key="5">
    <source>
        <dbReference type="ARBA" id="ARBA00023180"/>
    </source>
</evidence>
<keyword evidence="3" id="KW-0520">NAD</keyword>
<dbReference type="InterPro" id="IPR035897">
    <property type="entry name" value="Toll_tir_struct_dom_sf"/>
</dbReference>
<dbReference type="GO" id="GO:0007166">
    <property type="term" value="P:cell surface receptor signaling pathway"/>
    <property type="evidence" value="ECO:0000318"/>
    <property type="project" value="GO_Central"/>
</dbReference>
<dbReference type="Gene3D" id="2.60.40.10">
    <property type="entry name" value="Immunoglobulins"/>
    <property type="match status" value="3"/>
</dbReference>
<dbReference type="InterPro" id="IPR003599">
    <property type="entry name" value="Ig_sub"/>
</dbReference>
<keyword evidence="4" id="KW-1015">Disulfide bond</keyword>
<comment type="similarity">
    <text evidence="1">Belongs to the interleukin-1 receptor family.</text>
</comment>
<reference evidence="8" key="1">
    <citation type="submission" date="2025-08" db="UniProtKB">
        <authorList>
            <consortium name="RefSeq"/>
        </authorList>
    </citation>
    <scope>IDENTIFICATION</scope>
    <source>
        <strain evidence="8">Tuebingen</strain>
        <tissue evidence="8">Fibroblasts and whole tissue</tissue>
    </source>
</reference>
<dbReference type="PANTHER" id="PTHR11890:SF26">
    <property type="entry name" value="INTERLEUKIN-1 RECEPTOR TYPE 1"/>
    <property type="match status" value="1"/>
</dbReference>
<dbReference type="InterPro" id="IPR007110">
    <property type="entry name" value="Ig-like_dom"/>
</dbReference>
<dbReference type="SUPFAM" id="SSF52200">
    <property type="entry name" value="Toll/Interleukin receptor TIR domain"/>
    <property type="match status" value="1"/>
</dbReference>
<organism evidence="7 8">
    <name type="scientific">Danio rerio</name>
    <name type="common">Zebrafish</name>
    <name type="synonym">Brachydanio rerio</name>
    <dbReference type="NCBI Taxonomy" id="7955"/>
    <lineage>
        <taxon>Eukaryota</taxon>
        <taxon>Metazoa</taxon>
        <taxon>Chordata</taxon>
        <taxon>Craniata</taxon>
        <taxon>Vertebrata</taxon>
        <taxon>Euteleostomi</taxon>
        <taxon>Actinopterygii</taxon>
        <taxon>Neopterygii</taxon>
        <taxon>Teleostei</taxon>
        <taxon>Ostariophysi</taxon>
        <taxon>Cypriniformes</taxon>
        <taxon>Danionidae</taxon>
        <taxon>Danioninae</taxon>
        <taxon>Danio</taxon>
    </lineage>
</organism>
<evidence type="ECO:0000313" key="9">
    <source>
        <dbReference type="ZFIN" id="ZDB-GENE-060621-4"/>
    </source>
</evidence>
<dbReference type="Gene3D" id="3.40.50.10140">
    <property type="entry name" value="Toll/interleukin-1 receptor homology (TIR) domain"/>
    <property type="match status" value="1"/>
</dbReference>
<dbReference type="SMART" id="SM00255">
    <property type="entry name" value="TIR"/>
    <property type="match status" value="1"/>
</dbReference>
<dbReference type="AGR" id="ZFIN:ZDB-GENE-060621-4"/>
<keyword evidence="6" id="KW-0393">Immunoglobulin domain</keyword>
<name>A0A8M9Q5Q6_DANRE</name>
<dbReference type="FunCoup" id="A0A8M9Q5Q6">
    <property type="interactions" value="144"/>
</dbReference>
<dbReference type="OrthoDB" id="6132459at2759"/>
<keyword evidence="7" id="KW-1185">Reference proteome</keyword>
<dbReference type="GO" id="GO:0009986">
    <property type="term" value="C:cell surface"/>
    <property type="evidence" value="ECO:0000318"/>
    <property type="project" value="GO_Central"/>
</dbReference>
<dbReference type="ZFIN" id="ZDB-GENE-060621-4">
    <property type="gene designation" value="il1rl1"/>
</dbReference>
<evidence type="ECO:0000313" key="7">
    <source>
        <dbReference type="Proteomes" id="UP000000437"/>
    </source>
</evidence>
<evidence type="ECO:0000256" key="3">
    <source>
        <dbReference type="ARBA" id="ARBA00023027"/>
    </source>
</evidence>
<dbReference type="InterPro" id="IPR015621">
    <property type="entry name" value="IL-1_rcpt_fam"/>
</dbReference>
<dbReference type="Proteomes" id="UP000000437">
    <property type="component" value="Chromosome 9"/>
</dbReference>
<dbReference type="PRINTS" id="PR01537">
    <property type="entry name" value="INTRLKN1R1F"/>
</dbReference>
<dbReference type="SUPFAM" id="SSF48726">
    <property type="entry name" value="Immunoglobulin"/>
    <property type="match status" value="3"/>
</dbReference>
<dbReference type="PANTHER" id="PTHR11890">
    <property type="entry name" value="INTERLEUKIN-1 RECEPTOR FAMILY MEMBER"/>
    <property type="match status" value="1"/>
</dbReference>
<protein>
    <submittedName>
        <fullName evidence="8">Interleukin-1 receptor-like 1 isoform X1</fullName>
    </submittedName>
</protein>
<dbReference type="RefSeq" id="XP_021334743.3">
    <property type="nucleotide sequence ID" value="XM_021479068.3"/>
</dbReference>
<dbReference type="PROSITE" id="PS50104">
    <property type="entry name" value="TIR"/>
    <property type="match status" value="1"/>
</dbReference>
<dbReference type="InterPro" id="IPR013783">
    <property type="entry name" value="Ig-like_fold"/>
</dbReference>
<evidence type="ECO:0000256" key="4">
    <source>
        <dbReference type="ARBA" id="ARBA00023157"/>
    </source>
</evidence>
<dbReference type="Pfam" id="PF01582">
    <property type="entry name" value="TIR"/>
    <property type="match status" value="1"/>
</dbReference>
<dbReference type="PROSITE" id="PS50835">
    <property type="entry name" value="IG_LIKE"/>
    <property type="match status" value="2"/>
</dbReference>
<keyword evidence="5" id="KW-0325">Glycoprotein</keyword>
<evidence type="ECO:0000256" key="2">
    <source>
        <dbReference type="ARBA" id="ARBA00022801"/>
    </source>
</evidence>
<accession>A0A8M9Q5Q6</accession>
<dbReference type="InterPro" id="IPR036179">
    <property type="entry name" value="Ig-like_dom_sf"/>
</dbReference>
<dbReference type="CTD" id="9173"/>
<sequence>MATDGLITHADGKVPQSHTSRPAMIDRYIVNACELTFVLYFTCFIGMVMMMVTMMMIILLIIESVLVSSYALNSTVVCKQRDNPSLLIVRAGESLHLPCKNDACFKGNLGFNNTYTWFRNLSRTMKLEQIGTEESQRVHYHKSSLYILNLTLNDTGKYITYWRDAEGSCSEFETDIVVHENFSRDLLYGKTENSEIICPICKNQPGSFVWYKDFTLIPNQSKSSLRIHNISKESQGIYTCVCTWDHHGIKYNTSGSRELVIKEKTVRIPPQFRLPINNSIVNTNIGAEMLLNCSVLFGTVVCDFCSVHWEKNGIKVNKMKGYEEKYSKNGGFAHSLLNITAVSELDLQSEFRCAAMDEYGVIYVLVTLKREPSVLTVVLVFIFIFTVLLLFAGTVRWFALDLVLLARKLFIKFYRTEDGKLYDAYVIYQRSGLDGETGHAVSEFVNGALLPVLESSCGYKLFIHGRDDLPGEDSANLIQTKIQLSRRLLIILSAEGVGGSAEAYDLQAGLHQALVQGETPVIIIQLGLMQDYSHLPLGLQHLLRKRSALLWRDGEASLNSRFWKRVRYRMPAASATIRRSRASNTAAFHWQSLSV</sequence>
<evidence type="ECO:0000256" key="1">
    <source>
        <dbReference type="ARBA" id="ARBA00009752"/>
    </source>
</evidence>
<dbReference type="KEGG" id="dre:407649"/>
<dbReference type="GO" id="GO:0016787">
    <property type="term" value="F:hydrolase activity"/>
    <property type="evidence" value="ECO:0007669"/>
    <property type="project" value="UniProtKB-KW"/>
</dbReference>
<gene>
    <name evidence="8 9" type="primary">il1rl1</name>
</gene>
<dbReference type="AlphaFoldDB" id="A0A8M9Q5Q6"/>
<dbReference type="SMART" id="SM00409">
    <property type="entry name" value="IG"/>
    <property type="match status" value="3"/>
</dbReference>
<dbReference type="GO" id="GO:0005886">
    <property type="term" value="C:plasma membrane"/>
    <property type="evidence" value="ECO:0000318"/>
    <property type="project" value="GO_Central"/>
</dbReference>
<evidence type="ECO:0000313" key="8">
    <source>
        <dbReference type="RefSeq" id="XP_021334743.3"/>
    </source>
</evidence>
<dbReference type="Pfam" id="PF13895">
    <property type="entry name" value="Ig_2"/>
    <property type="match status" value="1"/>
</dbReference>
<evidence type="ECO:0000256" key="6">
    <source>
        <dbReference type="ARBA" id="ARBA00023319"/>
    </source>
</evidence>
<proteinExistence type="inferred from homology"/>